<dbReference type="Proteomes" id="UP001052739">
    <property type="component" value="Unassembled WGS sequence"/>
</dbReference>
<feature type="domain" description="A-factor biosynthesis hotdog" evidence="1">
    <location>
        <begin position="184"/>
        <end position="297"/>
    </location>
</feature>
<evidence type="ECO:0000259" key="1">
    <source>
        <dbReference type="Pfam" id="PF03756"/>
    </source>
</evidence>
<dbReference type="InterPro" id="IPR029069">
    <property type="entry name" value="HotDog_dom_sf"/>
</dbReference>
<feature type="domain" description="A-factor biosynthesis hotdog" evidence="1">
    <location>
        <begin position="16"/>
        <end position="146"/>
    </location>
</feature>
<evidence type="ECO:0000313" key="2">
    <source>
        <dbReference type="EMBL" id="GHI20168.1"/>
    </source>
</evidence>
<dbReference type="InterPro" id="IPR047757">
    <property type="entry name" value="AfsA-like"/>
</dbReference>
<protein>
    <submittedName>
        <fullName evidence="2">Adhesin</fullName>
    </submittedName>
</protein>
<reference evidence="2" key="1">
    <citation type="submission" date="2024-05" db="EMBL/GenBank/DDBJ databases">
        <title>Whole genome shotgun sequence of Streptomyces hydrogenans NBRC 13475.</title>
        <authorList>
            <person name="Komaki H."/>
            <person name="Tamura T."/>
        </authorList>
    </citation>
    <scope>NUCLEOTIDE SEQUENCE</scope>
    <source>
        <strain evidence="2">NBRC 13475</strain>
    </source>
</reference>
<name>A0ABQ3P571_9ACTN</name>
<dbReference type="NCBIfam" id="NF041195">
    <property type="entry name" value="ScbA_BarX_GamBu"/>
    <property type="match status" value="1"/>
</dbReference>
<accession>A0ABQ3P571</accession>
<dbReference type="InterPro" id="IPR005509">
    <property type="entry name" value="AfsA_hotdog_dom"/>
</dbReference>
<sequence>MDQNFQGLSTPVPGEFVHRADPADILPTGWTRVTENRFSVTARWPEAHPYFVPDSGDLHDPLLVAETMRQATMLVSHAEFGVPADDQFVMWDLSYSAAAEELTRDGRPTEITVDLLCSDIRTRGRGLREMRTDLVLSRNGRRIASGGGGINCTSAPAYRRMRGDRLAALGAPVPLLPALPPHVVGRDREKDVVLAPGDTPDRWRLRVDTTHPTLFRRANDHVPGMLLLEAARQAAVAATGDAGLLPVGLDARFHRYVELDEPCWVEAEVLTGLGRDAVTIQVLAHQGGEAVLDCTLTAPRRVPAATYAAALRAC</sequence>
<dbReference type="SUPFAM" id="SSF54637">
    <property type="entry name" value="Thioesterase/thiol ester dehydrase-isomerase"/>
    <property type="match status" value="1"/>
</dbReference>
<organism evidence="2 3">
    <name type="scientific">Streptomyces hydrogenans</name>
    <dbReference type="NCBI Taxonomy" id="1873719"/>
    <lineage>
        <taxon>Bacteria</taxon>
        <taxon>Bacillati</taxon>
        <taxon>Actinomycetota</taxon>
        <taxon>Actinomycetes</taxon>
        <taxon>Kitasatosporales</taxon>
        <taxon>Streptomycetaceae</taxon>
        <taxon>Streptomyces</taxon>
    </lineage>
</organism>
<dbReference type="EMBL" id="BNDW01000004">
    <property type="protein sequence ID" value="GHI20168.1"/>
    <property type="molecule type" value="Genomic_DNA"/>
</dbReference>
<dbReference type="Pfam" id="PF03756">
    <property type="entry name" value="AfsA"/>
    <property type="match status" value="2"/>
</dbReference>
<evidence type="ECO:0000313" key="3">
    <source>
        <dbReference type="Proteomes" id="UP001052739"/>
    </source>
</evidence>
<comment type="caution">
    <text evidence="2">The sequence shown here is derived from an EMBL/GenBank/DDBJ whole genome shotgun (WGS) entry which is preliminary data.</text>
</comment>
<proteinExistence type="predicted"/>
<dbReference type="RefSeq" id="WP_043232134.1">
    <property type="nucleotide sequence ID" value="NZ_BNBS01000127.1"/>
</dbReference>
<dbReference type="GeneID" id="94011968"/>
<keyword evidence="3" id="KW-1185">Reference proteome</keyword>
<gene>
    <name evidence="2" type="ORF">Shyd_15390</name>
</gene>